<dbReference type="InterPro" id="IPR016181">
    <property type="entry name" value="Acyl_CoA_acyltransferase"/>
</dbReference>
<accession>A0A516GX02</accession>
<dbReference type="KEGG" id="fer:FNB15_01530"/>
<dbReference type="RefSeq" id="WP_144067018.1">
    <property type="nucleotide sequence ID" value="NZ_CP041636.1"/>
</dbReference>
<name>A0A516GX02_9PROT</name>
<reference evidence="2 3" key="1">
    <citation type="submission" date="2019-07" db="EMBL/GenBank/DDBJ databases">
        <title>Genome sequencing for Ferrovibrio sp. K5.</title>
        <authorList>
            <person name="Park S.-J."/>
        </authorList>
    </citation>
    <scope>NUCLEOTIDE SEQUENCE [LARGE SCALE GENOMIC DNA]</scope>
    <source>
        <strain evidence="2 3">K5</strain>
    </source>
</reference>
<dbReference type="Gene3D" id="3.40.630.30">
    <property type="match status" value="1"/>
</dbReference>
<keyword evidence="3" id="KW-1185">Reference proteome</keyword>
<dbReference type="Pfam" id="PF13480">
    <property type="entry name" value="Acetyltransf_6"/>
    <property type="match status" value="1"/>
</dbReference>
<dbReference type="AlphaFoldDB" id="A0A516GX02"/>
<dbReference type="Proteomes" id="UP000317496">
    <property type="component" value="Chromosome"/>
</dbReference>
<gene>
    <name evidence="2" type="ORF">FNB15_01530</name>
</gene>
<feature type="domain" description="BioF2-like acetyltransferase" evidence="1">
    <location>
        <begin position="165"/>
        <end position="285"/>
    </location>
</feature>
<dbReference type="OrthoDB" id="9808687at2"/>
<sequence>MSADHPRITLRRYSDSDAESWNRFIASSKNGTFLLDRNYMDYHRQRFDDHSLLAFDTDGALLAVIPAHRRDDMLVSHGGLTYGGVISDDAMTPLKMLGLFESLLAHLKSQGMRGLYYKTIPRFYHRRPADEDLFALFVHKAALKRRDLTTLIDPQFPAPVQTRRRRGMKAAAKAGLTVSASDRWEDFWAILTQNLGDRHNLKPVHSVEEIRLLHGRFPDAIKLWCVTQNDVVVGGAVIYLTERCAHVQYTASNPAGRDANALDLLFFALIEDYAGRWFDFGISNEGDGRILNHGLIDYKEGFGARTVTLDHYEILLP</sequence>
<organism evidence="2 3">
    <name type="scientific">Ferrovibrio terrae</name>
    <dbReference type="NCBI Taxonomy" id="2594003"/>
    <lineage>
        <taxon>Bacteria</taxon>
        <taxon>Pseudomonadati</taxon>
        <taxon>Pseudomonadota</taxon>
        <taxon>Alphaproteobacteria</taxon>
        <taxon>Rhodospirillales</taxon>
        <taxon>Rhodospirillaceae</taxon>
        <taxon>Ferrovibrio</taxon>
    </lineage>
</organism>
<dbReference type="GO" id="GO:0016740">
    <property type="term" value="F:transferase activity"/>
    <property type="evidence" value="ECO:0007669"/>
    <property type="project" value="UniProtKB-KW"/>
</dbReference>
<dbReference type="EMBL" id="CP041636">
    <property type="protein sequence ID" value="QDO96037.1"/>
    <property type="molecule type" value="Genomic_DNA"/>
</dbReference>
<dbReference type="SUPFAM" id="SSF55729">
    <property type="entry name" value="Acyl-CoA N-acyltransferases (Nat)"/>
    <property type="match status" value="2"/>
</dbReference>
<proteinExistence type="predicted"/>
<evidence type="ECO:0000313" key="2">
    <source>
        <dbReference type="EMBL" id="QDO96037.1"/>
    </source>
</evidence>
<dbReference type="InterPro" id="IPR038740">
    <property type="entry name" value="BioF2-like_GNAT_dom"/>
</dbReference>
<keyword evidence="2" id="KW-0808">Transferase</keyword>
<evidence type="ECO:0000313" key="3">
    <source>
        <dbReference type="Proteomes" id="UP000317496"/>
    </source>
</evidence>
<protein>
    <submittedName>
        <fullName evidence="2">GNAT family N-acetyltransferase</fullName>
    </submittedName>
</protein>
<evidence type="ECO:0000259" key="1">
    <source>
        <dbReference type="Pfam" id="PF13480"/>
    </source>
</evidence>